<keyword evidence="6" id="KW-0539">Nucleus</keyword>
<dbReference type="InterPro" id="IPR051733">
    <property type="entry name" value="WD_repeat_DCAF13/WDSOF1"/>
</dbReference>
<evidence type="ECO:0000313" key="11">
    <source>
        <dbReference type="EMBL" id="PRP76845.1"/>
    </source>
</evidence>
<evidence type="ECO:0000256" key="9">
    <source>
        <dbReference type="PROSITE-ProRule" id="PRU00221"/>
    </source>
</evidence>
<dbReference type="UniPathway" id="UPA00143"/>
<reference evidence="11 12" key="1">
    <citation type="journal article" date="2018" name="Genome Biol. Evol.">
        <title>Multiple Roots of Fruiting Body Formation in Amoebozoa.</title>
        <authorList>
            <person name="Hillmann F."/>
            <person name="Forbes G."/>
            <person name="Novohradska S."/>
            <person name="Ferling I."/>
            <person name="Riege K."/>
            <person name="Groth M."/>
            <person name="Westermann M."/>
            <person name="Marz M."/>
            <person name="Spaller T."/>
            <person name="Winckler T."/>
            <person name="Schaap P."/>
            <person name="Glockner G."/>
        </authorList>
    </citation>
    <scope>NUCLEOTIDE SEQUENCE [LARGE SCALE GENOMIC DNA]</scope>
    <source>
        <strain evidence="11 12">Jena</strain>
    </source>
</reference>
<dbReference type="Gene3D" id="2.130.10.10">
    <property type="entry name" value="YVTN repeat-like/Quinoprotein amine dehydrogenase"/>
    <property type="match status" value="2"/>
</dbReference>
<sequence>MPKIVSVKTISRTEEKFARERPGDLFKTHQIQTEEAHPHMREREWKKALNATKLERMFAKPFVGALSGHRDTPMVVARHPKSITTFMSGSADGQVRIWNLTNKATVWSEDCHVGMVTGIAAHSDGKIMLTCGKDSKIKSWDLTHVTSRHIKSFYSGLSAIHEEDDKSTIDHQCLQTWLPSDKDSGGFRSLDIQRGSQLFATGGGEVVSLWDLDRAKPVYILGKGGSSFHHVKFSQVETNLLSSLDRDRKLVLYDVRQRTAIKQLVTTMSANALSWRPMDGHTFATASEDNNGYIWDMRLLSTFRAKLKGHVGAVVDIDWSPVGNELVTASFDTSLRLWPLEGSRDQWAYEIRARDVYTAARVQKVTQVKYTGDAQYVVAASTDLNLRLWKSIASKPMRILSEREEKAQKYTESLKKRYENTIQINRIARHRSLASDIYKKMVKHKIISTAGKKKQQRIEQNAKEFGKKVTKKRDTNVVFHH</sequence>
<dbReference type="OrthoDB" id="10249065at2759"/>
<dbReference type="PROSITE" id="PS00678">
    <property type="entry name" value="WD_REPEATS_1"/>
    <property type="match status" value="1"/>
</dbReference>
<keyword evidence="7" id="KW-0687">Ribonucleoprotein</keyword>
<evidence type="ECO:0000256" key="2">
    <source>
        <dbReference type="ARBA" id="ARBA00005649"/>
    </source>
</evidence>
<dbReference type="InParanoid" id="A0A2P6MYQ0"/>
<feature type="domain" description="Sof1-like protein" evidence="10">
    <location>
        <begin position="393"/>
        <end position="474"/>
    </location>
</feature>
<protein>
    <recommendedName>
        <fullName evidence="3">DDB1- and CUL4-associated factor 13</fullName>
    </recommendedName>
    <alternativeName>
        <fullName evidence="8">WD repeat and SOF domain-containing protein 1</fullName>
    </alternativeName>
</protein>
<dbReference type="SMART" id="SM00320">
    <property type="entry name" value="WD40"/>
    <property type="match status" value="7"/>
</dbReference>
<dbReference type="Pfam" id="PF00400">
    <property type="entry name" value="WD40"/>
    <property type="match status" value="3"/>
</dbReference>
<evidence type="ECO:0000256" key="1">
    <source>
        <dbReference type="ARBA" id="ARBA00004604"/>
    </source>
</evidence>
<comment type="subcellular location">
    <subcellularLocation>
        <location evidence="1">Nucleus</location>
        <location evidence="1">Nucleolus</location>
    </subcellularLocation>
</comment>
<dbReference type="InterPro" id="IPR019775">
    <property type="entry name" value="WD40_repeat_CS"/>
</dbReference>
<feature type="repeat" description="WD" evidence="9">
    <location>
        <begin position="307"/>
        <end position="341"/>
    </location>
</feature>
<keyword evidence="5" id="KW-0677">Repeat</keyword>
<feature type="repeat" description="WD" evidence="9">
    <location>
        <begin position="358"/>
        <end position="390"/>
    </location>
</feature>
<dbReference type="GO" id="GO:0016567">
    <property type="term" value="P:protein ubiquitination"/>
    <property type="evidence" value="ECO:0007669"/>
    <property type="project" value="UniProtKB-UniPathway"/>
</dbReference>
<dbReference type="GO" id="GO:0032040">
    <property type="term" value="C:small-subunit processome"/>
    <property type="evidence" value="ECO:0007669"/>
    <property type="project" value="TreeGrafter"/>
</dbReference>
<dbReference type="PANTHER" id="PTHR22851">
    <property type="entry name" value="U3 SMALL NUCLEOLAR RNA U3 SNORNA ASSOCIATED PROTEIN"/>
    <property type="match status" value="1"/>
</dbReference>
<dbReference type="InterPro" id="IPR020472">
    <property type="entry name" value="WD40_PAC1"/>
</dbReference>
<dbReference type="Pfam" id="PF04158">
    <property type="entry name" value="Sof1"/>
    <property type="match status" value="1"/>
</dbReference>
<evidence type="ECO:0000256" key="4">
    <source>
        <dbReference type="ARBA" id="ARBA00022574"/>
    </source>
</evidence>
<dbReference type="PROSITE" id="PS50294">
    <property type="entry name" value="WD_REPEATS_REGION"/>
    <property type="match status" value="3"/>
</dbReference>
<dbReference type="InterPro" id="IPR015943">
    <property type="entry name" value="WD40/YVTN_repeat-like_dom_sf"/>
</dbReference>
<feature type="repeat" description="WD" evidence="9">
    <location>
        <begin position="66"/>
        <end position="108"/>
    </location>
</feature>
<comment type="caution">
    <text evidence="11">The sequence shown here is derived from an EMBL/GenBank/DDBJ whole genome shotgun (WGS) entry which is preliminary data.</text>
</comment>
<keyword evidence="12" id="KW-1185">Reference proteome</keyword>
<name>A0A2P6MYQ0_9EUKA</name>
<dbReference type="Proteomes" id="UP000241769">
    <property type="component" value="Unassembled WGS sequence"/>
</dbReference>
<dbReference type="PANTHER" id="PTHR22851:SF0">
    <property type="entry name" value="DDB1- AND CUL4-ASSOCIATED FACTOR 13"/>
    <property type="match status" value="1"/>
</dbReference>
<evidence type="ECO:0000313" key="12">
    <source>
        <dbReference type="Proteomes" id="UP000241769"/>
    </source>
</evidence>
<organism evidence="11 12">
    <name type="scientific">Planoprotostelium fungivorum</name>
    <dbReference type="NCBI Taxonomy" id="1890364"/>
    <lineage>
        <taxon>Eukaryota</taxon>
        <taxon>Amoebozoa</taxon>
        <taxon>Evosea</taxon>
        <taxon>Variosea</taxon>
        <taxon>Cavosteliida</taxon>
        <taxon>Cavosteliaceae</taxon>
        <taxon>Planoprotostelium</taxon>
    </lineage>
</organism>
<dbReference type="STRING" id="1890364.A0A2P6MYQ0"/>
<feature type="repeat" description="WD" evidence="9">
    <location>
        <begin position="109"/>
        <end position="142"/>
    </location>
</feature>
<evidence type="ECO:0000256" key="5">
    <source>
        <dbReference type="ARBA" id="ARBA00022737"/>
    </source>
</evidence>
<keyword evidence="4 9" id="KW-0853">WD repeat</keyword>
<evidence type="ECO:0000256" key="3">
    <source>
        <dbReference type="ARBA" id="ARBA00021762"/>
    </source>
</evidence>
<dbReference type="InterPro" id="IPR036322">
    <property type="entry name" value="WD40_repeat_dom_sf"/>
</dbReference>
<dbReference type="SUPFAM" id="SSF50978">
    <property type="entry name" value="WD40 repeat-like"/>
    <property type="match status" value="1"/>
</dbReference>
<evidence type="ECO:0000256" key="7">
    <source>
        <dbReference type="ARBA" id="ARBA00023274"/>
    </source>
</evidence>
<dbReference type="GO" id="GO:0000462">
    <property type="term" value="P:maturation of SSU-rRNA from tricistronic rRNA transcript (SSU-rRNA, 5.8S rRNA, LSU-rRNA)"/>
    <property type="evidence" value="ECO:0007669"/>
    <property type="project" value="TreeGrafter"/>
</dbReference>
<dbReference type="EMBL" id="MDYQ01000297">
    <property type="protein sequence ID" value="PRP76845.1"/>
    <property type="molecule type" value="Genomic_DNA"/>
</dbReference>
<comment type="similarity">
    <text evidence="2">Belongs to the WD repeat DCAF13/WDSOF1 family.</text>
</comment>
<evidence type="ECO:0000259" key="10">
    <source>
        <dbReference type="Pfam" id="PF04158"/>
    </source>
</evidence>
<evidence type="ECO:0000256" key="8">
    <source>
        <dbReference type="ARBA" id="ARBA00032239"/>
    </source>
</evidence>
<gene>
    <name evidence="11" type="ORF">PROFUN_14804</name>
</gene>
<dbReference type="InterPro" id="IPR001680">
    <property type="entry name" value="WD40_rpt"/>
</dbReference>
<dbReference type="AlphaFoldDB" id="A0A2P6MYQ0"/>
<accession>A0A2P6MYQ0</accession>
<dbReference type="PROSITE" id="PS50082">
    <property type="entry name" value="WD_REPEATS_2"/>
    <property type="match status" value="4"/>
</dbReference>
<evidence type="ECO:0000256" key="6">
    <source>
        <dbReference type="ARBA" id="ARBA00023242"/>
    </source>
</evidence>
<proteinExistence type="inferred from homology"/>
<dbReference type="FunCoup" id="A0A2P6MYQ0">
    <property type="interactions" value="1007"/>
</dbReference>
<dbReference type="PRINTS" id="PR00320">
    <property type="entry name" value="GPROTEINBRPT"/>
</dbReference>
<dbReference type="InterPro" id="IPR007287">
    <property type="entry name" value="Sof1"/>
</dbReference>